<proteinExistence type="predicted"/>
<feature type="region of interest" description="Disordered" evidence="1">
    <location>
        <begin position="1"/>
        <end position="24"/>
    </location>
</feature>
<sequence>MHGVHALPSCLGRATTSADDPRRKGAAVAEAFHGRTTDAATRRTAYSQQTVPQTRRQRRLAAGLHGCRPWPVFPKRGCALAVLVSANHVSMRVGVRWMRGRSAGWLSPQSSLASRRSGGRPAQTARTVSGLGPLETSTARNGHGLLIAAWPAPGWTVTVLSPTTLTPPGCNRLEARLGIEIFIAAPEEPSPASSSLWTRARINGRAAGGEADWGRF</sequence>
<dbReference type="OrthoDB" id="10601316at2759"/>
<organism evidence="2 3">
    <name type="scientific">Trichoderma asperellum</name>
    <name type="common">Filamentous fungus</name>
    <dbReference type="NCBI Taxonomy" id="101201"/>
    <lineage>
        <taxon>Eukaryota</taxon>
        <taxon>Fungi</taxon>
        <taxon>Dikarya</taxon>
        <taxon>Ascomycota</taxon>
        <taxon>Pezizomycotina</taxon>
        <taxon>Sordariomycetes</taxon>
        <taxon>Hypocreomycetidae</taxon>
        <taxon>Hypocreales</taxon>
        <taxon>Hypocreaceae</taxon>
        <taxon>Trichoderma</taxon>
    </lineage>
</organism>
<feature type="region of interest" description="Disordered" evidence="1">
    <location>
        <begin position="108"/>
        <end position="135"/>
    </location>
</feature>
<dbReference type="EMBL" id="BLZH01000001">
    <property type="protein sequence ID" value="GFP52060.1"/>
    <property type="molecule type" value="Genomic_DNA"/>
</dbReference>
<name>A0A6V8QHW2_TRIAP</name>
<protein>
    <submittedName>
        <fullName evidence="2">Uncharacterized protein</fullName>
    </submittedName>
</protein>
<reference evidence="2 3" key="1">
    <citation type="submission" date="2020-07" db="EMBL/GenBank/DDBJ databases">
        <title>Trichoderma asperellum IC-1 whole genome shotgun sequence.</title>
        <authorList>
            <person name="Kanamasa S."/>
            <person name="Takahashi H."/>
        </authorList>
    </citation>
    <scope>NUCLEOTIDE SEQUENCE [LARGE SCALE GENOMIC DNA]</scope>
    <source>
        <strain evidence="2 3">IC-1</strain>
    </source>
</reference>
<comment type="caution">
    <text evidence="2">The sequence shown here is derived from an EMBL/GenBank/DDBJ whole genome shotgun (WGS) entry which is preliminary data.</text>
</comment>
<evidence type="ECO:0000256" key="1">
    <source>
        <dbReference type="SAM" id="MobiDB-lite"/>
    </source>
</evidence>
<evidence type="ECO:0000313" key="3">
    <source>
        <dbReference type="Proteomes" id="UP000517252"/>
    </source>
</evidence>
<dbReference type="AlphaFoldDB" id="A0A6V8QHW2"/>
<accession>A0A6V8QHW2</accession>
<evidence type="ECO:0000313" key="2">
    <source>
        <dbReference type="EMBL" id="GFP52060.1"/>
    </source>
</evidence>
<gene>
    <name evidence="2" type="ORF">TASIC1_0001021200</name>
</gene>
<dbReference type="Proteomes" id="UP000517252">
    <property type="component" value="Unassembled WGS sequence"/>
</dbReference>